<evidence type="ECO:0000313" key="12">
    <source>
        <dbReference type="Proteomes" id="UP000267017"/>
    </source>
</evidence>
<comment type="subcellular location">
    <subcellularLocation>
        <location evidence="1">Cytoplasm</location>
    </subcellularLocation>
</comment>
<keyword evidence="5" id="KW-0805">Transcription regulation</keyword>
<dbReference type="OrthoDB" id="9794370at2"/>
<evidence type="ECO:0000256" key="5">
    <source>
        <dbReference type="ARBA" id="ARBA00023015"/>
    </source>
</evidence>
<dbReference type="Proteomes" id="UP000267017">
    <property type="component" value="Unassembled WGS sequence"/>
</dbReference>
<keyword evidence="3 8" id="KW-0597">Phosphoprotein</keyword>
<evidence type="ECO:0000256" key="7">
    <source>
        <dbReference type="ARBA" id="ARBA00023163"/>
    </source>
</evidence>
<keyword evidence="4" id="KW-0902">Two-component regulatory system</keyword>
<dbReference type="Pfam" id="PF00072">
    <property type="entry name" value="Response_reg"/>
    <property type="match status" value="1"/>
</dbReference>
<name>A0A3P3UC58_9BACL</name>
<protein>
    <submittedName>
        <fullName evidence="11">Response regulator</fullName>
    </submittedName>
</protein>
<dbReference type="GO" id="GO:0005737">
    <property type="term" value="C:cytoplasm"/>
    <property type="evidence" value="ECO:0007669"/>
    <property type="project" value="UniProtKB-SubCell"/>
</dbReference>
<dbReference type="SMART" id="SM00342">
    <property type="entry name" value="HTH_ARAC"/>
    <property type="match status" value="1"/>
</dbReference>
<evidence type="ECO:0000259" key="9">
    <source>
        <dbReference type="PROSITE" id="PS01124"/>
    </source>
</evidence>
<evidence type="ECO:0000256" key="1">
    <source>
        <dbReference type="ARBA" id="ARBA00004496"/>
    </source>
</evidence>
<dbReference type="SUPFAM" id="SSF46689">
    <property type="entry name" value="Homeodomain-like"/>
    <property type="match status" value="1"/>
</dbReference>
<dbReference type="Gene3D" id="1.10.10.60">
    <property type="entry name" value="Homeodomain-like"/>
    <property type="match status" value="2"/>
</dbReference>
<dbReference type="InterPro" id="IPR009057">
    <property type="entry name" value="Homeodomain-like_sf"/>
</dbReference>
<dbReference type="InterPro" id="IPR001789">
    <property type="entry name" value="Sig_transdc_resp-reg_receiver"/>
</dbReference>
<evidence type="ECO:0000259" key="10">
    <source>
        <dbReference type="PROSITE" id="PS50110"/>
    </source>
</evidence>
<evidence type="ECO:0000256" key="4">
    <source>
        <dbReference type="ARBA" id="ARBA00023012"/>
    </source>
</evidence>
<dbReference type="PANTHER" id="PTHR42713:SF3">
    <property type="entry name" value="TRANSCRIPTIONAL REGULATORY PROTEIN HPTR"/>
    <property type="match status" value="1"/>
</dbReference>
<dbReference type="InterPro" id="IPR011006">
    <property type="entry name" value="CheY-like_superfamily"/>
</dbReference>
<evidence type="ECO:0000256" key="8">
    <source>
        <dbReference type="PROSITE-ProRule" id="PRU00169"/>
    </source>
</evidence>
<reference evidence="11 12" key="1">
    <citation type="submission" date="2018-11" db="EMBL/GenBank/DDBJ databases">
        <title>Genome sequencing of Paenibacillus sp. KCOM 3021 (= ChDC PVNT-B20).</title>
        <authorList>
            <person name="Kook J.-K."/>
            <person name="Park S.-N."/>
            <person name="Lim Y.K."/>
        </authorList>
    </citation>
    <scope>NUCLEOTIDE SEQUENCE [LARGE SCALE GENOMIC DNA]</scope>
    <source>
        <strain evidence="11 12">KCOM 3021</strain>
    </source>
</reference>
<dbReference type="GO" id="GO:0000160">
    <property type="term" value="P:phosphorelay signal transduction system"/>
    <property type="evidence" value="ECO:0007669"/>
    <property type="project" value="UniProtKB-KW"/>
</dbReference>
<evidence type="ECO:0000256" key="6">
    <source>
        <dbReference type="ARBA" id="ARBA00023125"/>
    </source>
</evidence>
<dbReference type="GO" id="GO:0043565">
    <property type="term" value="F:sequence-specific DNA binding"/>
    <property type="evidence" value="ECO:0007669"/>
    <property type="project" value="InterPro"/>
</dbReference>
<dbReference type="SMART" id="SM00448">
    <property type="entry name" value="REC"/>
    <property type="match status" value="1"/>
</dbReference>
<dbReference type="AlphaFoldDB" id="A0A3P3UC58"/>
<dbReference type="PANTHER" id="PTHR42713">
    <property type="entry name" value="HISTIDINE KINASE-RELATED"/>
    <property type="match status" value="1"/>
</dbReference>
<dbReference type="CDD" id="cd17536">
    <property type="entry name" value="REC_YesN-like"/>
    <property type="match status" value="1"/>
</dbReference>
<evidence type="ECO:0000313" key="11">
    <source>
        <dbReference type="EMBL" id="RRJ67119.1"/>
    </source>
</evidence>
<accession>A0A3P3UC58</accession>
<keyword evidence="6" id="KW-0238">DNA-binding</keyword>
<feature type="domain" description="Response regulatory" evidence="10">
    <location>
        <begin position="4"/>
        <end position="121"/>
    </location>
</feature>
<dbReference type="Gene3D" id="3.40.50.2300">
    <property type="match status" value="1"/>
</dbReference>
<dbReference type="PROSITE" id="PS50110">
    <property type="entry name" value="RESPONSE_REGULATORY"/>
    <property type="match status" value="1"/>
</dbReference>
<organism evidence="11 12">
    <name type="scientific">Paenibacillus oralis</name>
    <dbReference type="NCBI Taxonomy" id="2490856"/>
    <lineage>
        <taxon>Bacteria</taxon>
        <taxon>Bacillati</taxon>
        <taxon>Bacillota</taxon>
        <taxon>Bacilli</taxon>
        <taxon>Bacillales</taxon>
        <taxon>Paenibacillaceae</taxon>
        <taxon>Paenibacillus</taxon>
    </lineage>
</organism>
<comment type="caution">
    <text evidence="11">The sequence shown here is derived from an EMBL/GenBank/DDBJ whole genome shotgun (WGS) entry which is preliminary data.</text>
</comment>
<keyword evidence="2" id="KW-0963">Cytoplasm</keyword>
<sequence length="518" mass="59805">MSYKVLLADDEKIIVEGIASVVDWEALDTELVATARNGIDAYEKMVELEPDIVISDIKMPGMDGLSLVSKAHKEYPAIKFILLSGYSEFEYARTAMQYDVKNYLLKPCNQAKITAALNDIVHELNEKKAQETFISELREKYENAQPYTKAHLLTEFLTSKSYLDNDLSFYQQLFQFEINRQQIRLILFKLEGYFSYEHLFAIKNIGAEILDSVLVTTHIGEYALFLIKDDYDAEKLQQKIIRIREIIAQYFKRDTTVAISEGDYFRNARKLYREAMECLEHRFYLGEGSIITRKDILPVNPAVPNDFMVDEQQMVLKIKSGLIQDVCAEITNIFAKMADLRLGIDLTKTYCIQLYMAIVHTVDTEHMQDYLMGTSALLGMETVQQMQEYIETTAQKITNEYYHRFKSKRSSVISRVIEVLIENLGNPDLSLKMVANEILYMNPDYLGKLFKQETGQRFSTYLTKLRIEKAVEQIAKMDDVTVGTLAEIVGFGDNPQYFSQVFKKYTGCTPSEYRKREV</sequence>
<dbReference type="EMBL" id="RRCN01000001">
    <property type="protein sequence ID" value="RRJ67119.1"/>
    <property type="molecule type" value="Genomic_DNA"/>
</dbReference>
<evidence type="ECO:0000256" key="2">
    <source>
        <dbReference type="ARBA" id="ARBA00022490"/>
    </source>
</evidence>
<dbReference type="InterPro" id="IPR018060">
    <property type="entry name" value="HTH_AraC"/>
</dbReference>
<proteinExistence type="predicted"/>
<dbReference type="GO" id="GO:0003700">
    <property type="term" value="F:DNA-binding transcription factor activity"/>
    <property type="evidence" value="ECO:0007669"/>
    <property type="project" value="InterPro"/>
</dbReference>
<gene>
    <name evidence="11" type="ORF">EHV15_32485</name>
</gene>
<dbReference type="Pfam" id="PF12833">
    <property type="entry name" value="HTH_18"/>
    <property type="match status" value="1"/>
</dbReference>
<dbReference type="InterPro" id="IPR051552">
    <property type="entry name" value="HptR"/>
</dbReference>
<keyword evidence="7" id="KW-0804">Transcription</keyword>
<feature type="domain" description="HTH araC/xylS-type" evidence="9">
    <location>
        <begin position="414"/>
        <end position="516"/>
    </location>
</feature>
<feature type="modified residue" description="4-aspartylphosphate" evidence="8">
    <location>
        <position position="56"/>
    </location>
</feature>
<keyword evidence="12" id="KW-1185">Reference proteome</keyword>
<evidence type="ECO:0000256" key="3">
    <source>
        <dbReference type="ARBA" id="ARBA00022553"/>
    </source>
</evidence>
<dbReference type="PROSITE" id="PS01124">
    <property type="entry name" value="HTH_ARAC_FAMILY_2"/>
    <property type="match status" value="1"/>
</dbReference>
<dbReference type="SUPFAM" id="SSF52172">
    <property type="entry name" value="CheY-like"/>
    <property type="match status" value="1"/>
</dbReference>